<sequence length="87" mass="9322">MSAAMHAPWCKNHIFDTDGVFGWCNAEFNSPLVGEVILTNGTQDGRAAIAVCVEEGVDLDVLFIDAALDLAIMLMQAAGAARREVQQ</sequence>
<dbReference type="EMBL" id="BAABKG010000005">
    <property type="protein sequence ID" value="GAA5153771.1"/>
    <property type="molecule type" value="Genomic_DNA"/>
</dbReference>
<evidence type="ECO:0000313" key="2">
    <source>
        <dbReference type="Proteomes" id="UP001500221"/>
    </source>
</evidence>
<dbReference type="Proteomes" id="UP001500221">
    <property type="component" value="Unassembled WGS sequence"/>
</dbReference>
<name>A0ABP9PXG3_9ACTN</name>
<keyword evidence="2" id="KW-1185">Reference proteome</keyword>
<organism evidence="1 2">
    <name type="scientific">Nocardioides marinquilinus</name>
    <dbReference type="NCBI Taxonomy" id="1210400"/>
    <lineage>
        <taxon>Bacteria</taxon>
        <taxon>Bacillati</taxon>
        <taxon>Actinomycetota</taxon>
        <taxon>Actinomycetes</taxon>
        <taxon>Propionibacteriales</taxon>
        <taxon>Nocardioidaceae</taxon>
        <taxon>Nocardioides</taxon>
    </lineage>
</organism>
<gene>
    <name evidence="1" type="ORF">GCM10023340_36300</name>
</gene>
<reference evidence="2" key="1">
    <citation type="journal article" date="2019" name="Int. J. Syst. Evol. Microbiol.">
        <title>The Global Catalogue of Microorganisms (GCM) 10K type strain sequencing project: providing services to taxonomists for standard genome sequencing and annotation.</title>
        <authorList>
            <consortium name="The Broad Institute Genomics Platform"/>
            <consortium name="The Broad Institute Genome Sequencing Center for Infectious Disease"/>
            <person name="Wu L."/>
            <person name="Ma J."/>
        </authorList>
    </citation>
    <scope>NUCLEOTIDE SEQUENCE [LARGE SCALE GENOMIC DNA]</scope>
    <source>
        <strain evidence="2">JCM 18459</strain>
    </source>
</reference>
<dbReference type="RefSeq" id="WP_345461957.1">
    <property type="nucleotide sequence ID" value="NZ_BAABKG010000005.1"/>
</dbReference>
<protein>
    <submittedName>
        <fullName evidence="1">Uncharacterized protein</fullName>
    </submittedName>
</protein>
<proteinExistence type="predicted"/>
<accession>A0ABP9PXG3</accession>
<evidence type="ECO:0000313" key="1">
    <source>
        <dbReference type="EMBL" id="GAA5153771.1"/>
    </source>
</evidence>
<comment type="caution">
    <text evidence="1">The sequence shown here is derived from an EMBL/GenBank/DDBJ whole genome shotgun (WGS) entry which is preliminary data.</text>
</comment>